<dbReference type="AlphaFoldDB" id="A0A0W8E6H6"/>
<dbReference type="InterPro" id="IPR021778">
    <property type="entry name" value="Se/S_carrier-like"/>
</dbReference>
<organism evidence="2">
    <name type="scientific">hydrocarbon metagenome</name>
    <dbReference type="NCBI Taxonomy" id="938273"/>
    <lineage>
        <taxon>unclassified sequences</taxon>
        <taxon>metagenomes</taxon>
        <taxon>ecological metagenomes</taxon>
    </lineage>
</organism>
<protein>
    <recommendedName>
        <fullName evidence="1">Putative Se/S carrier protein-like domain-containing protein</fullName>
    </recommendedName>
</protein>
<evidence type="ECO:0000259" key="1">
    <source>
        <dbReference type="Pfam" id="PF11823"/>
    </source>
</evidence>
<dbReference type="Pfam" id="PF11823">
    <property type="entry name" value="Se_S_carrier"/>
    <property type="match status" value="1"/>
</dbReference>
<reference evidence="2" key="1">
    <citation type="journal article" date="2015" name="Proc. Natl. Acad. Sci. U.S.A.">
        <title>Networks of energetic and metabolic interactions define dynamics in microbial communities.</title>
        <authorList>
            <person name="Embree M."/>
            <person name="Liu J.K."/>
            <person name="Al-Bassam M.M."/>
            <person name="Zengler K."/>
        </authorList>
    </citation>
    <scope>NUCLEOTIDE SEQUENCE</scope>
</reference>
<dbReference type="EMBL" id="LNQE01001864">
    <property type="protein sequence ID" value="KUG03971.1"/>
    <property type="molecule type" value="Genomic_DNA"/>
</dbReference>
<name>A0A0W8E6H6_9ZZZZ</name>
<evidence type="ECO:0000313" key="2">
    <source>
        <dbReference type="EMBL" id="KUG03971.1"/>
    </source>
</evidence>
<proteinExistence type="predicted"/>
<sequence>MNSNLMNIRNYGIITFGSTSYALKAEKIMKRMEKTFMVIPTPREISASCGLAIKLETGLLDEYLQILAREKVSVEEVYRIEEEGRKKILHKVILDSN</sequence>
<comment type="caution">
    <text evidence="2">The sequence shown here is derived from an EMBL/GenBank/DDBJ whole genome shotgun (WGS) entry which is preliminary data.</text>
</comment>
<accession>A0A0W8E6H6</accession>
<feature type="domain" description="Putative Se/S carrier protein-like" evidence="1">
    <location>
        <begin position="11"/>
        <end position="79"/>
    </location>
</feature>
<gene>
    <name evidence="2" type="ORF">ASZ90_018634</name>
</gene>